<dbReference type="Proteomes" id="UP000232149">
    <property type="component" value="Unassembled WGS sequence"/>
</dbReference>
<dbReference type="GO" id="GO:0005524">
    <property type="term" value="F:ATP binding"/>
    <property type="evidence" value="ECO:0007669"/>
    <property type="project" value="UniProtKB-KW"/>
</dbReference>
<keyword evidence="1" id="KW-0067">ATP-binding</keyword>
<evidence type="ECO:0000313" key="2">
    <source>
        <dbReference type="Proteomes" id="UP000232149"/>
    </source>
</evidence>
<dbReference type="InterPro" id="IPR036890">
    <property type="entry name" value="HATPase_C_sf"/>
</dbReference>
<name>A0ABX4NYM5_9LEPT</name>
<reference evidence="1 2" key="1">
    <citation type="submission" date="2017-07" db="EMBL/GenBank/DDBJ databases">
        <title>Leptospira spp. isolated from tropical soils.</title>
        <authorList>
            <person name="Thibeaux R."/>
            <person name="Iraola G."/>
            <person name="Ferres I."/>
            <person name="Bierque E."/>
            <person name="Girault D."/>
            <person name="Soupe-Gilbert M.-E."/>
            <person name="Picardeau M."/>
            <person name="Goarant C."/>
        </authorList>
    </citation>
    <scope>NUCLEOTIDE SEQUENCE [LARGE SCALE GENOMIC DNA]</scope>
    <source>
        <strain evidence="1 2">FH2-B-D1</strain>
    </source>
</reference>
<dbReference type="Gene3D" id="3.30.565.10">
    <property type="entry name" value="Histidine kinase-like ATPase, C-terminal domain"/>
    <property type="match status" value="1"/>
</dbReference>
<gene>
    <name evidence="1" type="ORF">CH376_19780</name>
</gene>
<keyword evidence="1" id="KW-0547">Nucleotide-binding</keyword>
<dbReference type="EMBL" id="NPDU01000073">
    <property type="protein sequence ID" value="PJZ60198.1"/>
    <property type="molecule type" value="Genomic_DNA"/>
</dbReference>
<sequence length="175" mass="19960">PEIHSSILELSQIPSNTIVSEQIQILTGLHKKVSGFLRELPDTSLEIQRIGLIDALIRLSGSEFETSWFEWNYDSKLEKKFPITKPEILEILFYACRESIRNAVRYSGEEKEKKISISFLEKDGILIRIVNNISKKETRVLETAGQGLRIHSALLKVFGGFLTLEFLNLLGDDRV</sequence>
<feature type="non-terminal residue" evidence="1">
    <location>
        <position position="1"/>
    </location>
</feature>
<evidence type="ECO:0000313" key="1">
    <source>
        <dbReference type="EMBL" id="PJZ60198.1"/>
    </source>
</evidence>
<keyword evidence="2" id="KW-1185">Reference proteome</keyword>
<comment type="caution">
    <text evidence="1">The sequence shown here is derived from an EMBL/GenBank/DDBJ whole genome shotgun (WGS) entry which is preliminary data.</text>
</comment>
<proteinExistence type="predicted"/>
<protein>
    <submittedName>
        <fullName evidence="1">ATP-binding protein</fullName>
    </submittedName>
</protein>
<accession>A0ABX4NYM5</accession>
<organism evidence="1 2">
    <name type="scientific">Leptospira adleri</name>
    <dbReference type="NCBI Taxonomy" id="2023186"/>
    <lineage>
        <taxon>Bacteria</taxon>
        <taxon>Pseudomonadati</taxon>
        <taxon>Spirochaetota</taxon>
        <taxon>Spirochaetia</taxon>
        <taxon>Leptospirales</taxon>
        <taxon>Leptospiraceae</taxon>
        <taxon>Leptospira</taxon>
    </lineage>
</organism>